<dbReference type="EMBL" id="KZ678382">
    <property type="protein sequence ID" value="PSS00611.1"/>
    <property type="molecule type" value="Genomic_DNA"/>
</dbReference>
<feature type="non-terminal residue" evidence="1">
    <location>
        <position position="96"/>
    </location>
</feature>
<evidence type="ECO:0000313" key="2">
    <source>
        <dbReference type="Proteomes" id="UP000241462"/>
    </source>
</evidence>
<organism evidence="1 2">
    <name type="scientific">Coniella lustricola</name>
    <dbReference type="NCBI Taxonomy" id="2025994"/>
    <lineage>
        <taxon>Eukaryota</taxon>
        <taxon>Fungi</taxon>
        <taxon>Dikarya</taxon>
        <taxon>Ascomycota</taxon>
        <taxon>Pezizomycotina</taxon>
        <taxon>Sordariomycetes</taxon>
        <taxon>Sordariomycetidae</taxon>
        <taxon>Diaporthales</taxon>
        <taxon>Schizoparmaceae</taxon>
        <taxon>Coniella</taxon>
    </lineage>
</organism>
<dbReference type="InParanoid" id="A0A2T3AJ78"/>
<dbReference type="Proteomes" id="UP000241462">
    <property type="component" value="Unassembled WGS sequence"/>
</dbReference>
<gene>
    <name evidence="1" type="ORF">BD289DRAFT_423490</name>
</gene>
<dbReference type="AlphaFoldDB" id="A0A2T3AJ78"/>
<proteinExistence type="predicted"/>
<accession>A0A2T3AJ78</accession>
<name>A0A2T3AJ78_9PEZI</name>
<sequence length="96" mass="10865">MSRIPLYLYIPSPVTRFPAPLHYQCPQLYTSKVLACLLGCRLDSQSSSHDNTLYLLAITSRSHVPRVITISPPSLPCRFPCTHTSNLAWYNCEDLI</sequence>
<protein>
    <submittedName>
        <fullName evidence="1">Uncharacterized protein</fullName>
    </submittedName>
</protein>
<reference evidence="1 2" key="1">
    <citation type="journal article" date="2018" name="Mycol. Prog.">
        <title>Coniella lustricola, a new species from submerged detritus.</title>
        <authorList>
            <person name="Raudabaugh D.B."/>
            <person name="Iturriaga T."/>
            <person name="Carver A."/>
            <person name="Mondo S."/>
            <person name="Pangilinan J."/>
            <person name="Lipzen A."/>
            <person name="He G."/>
            <person name="Amirebrahimi M."/>
            <person name="Grigoriev I.V."/>
            <person name="Miller A.N."/>
        </authorList>
    </citation>
    <scope>NUCLEOTIDE SEQUENCE [LARGE SCALE GENOMIC DNA]</scope>
    <source>
        <strain evidence="1 2">B22-T-1</strain>
    </source>
</reference>
<evidence type="ECO:0000313" key="1">
    <source>
        <dbReference type="EMBL" id="PSS00611.1"/>
    </source>
</evidence>
<keyword evidence="2" id="KW-1185">Reference proteome</keyword>